<keyword evidence="2" id="KW-1133">Transmembrane helix</keyword>
<gene>
    <name evidence="4" type="ORF">ACHAWU_008714</name>
</gene>
<feature type="compositionally biased region" description="Low complexity" evidence="1">
    <location>
        <begin position="592"/>
        <end position="605"/>
    </location>
</feature>
<evidence type="ECO:0000256" key="1">
    <source>
        <dbReference type="SAM" id="MobiDB-lite"/>
    </source>
</evidence>
<feature type="compositionally biased region" description="Basic and acidic residues" evidence="1">
    <location>
        <begin position="316"/>
        <end position="330"/>
    </location>
</feature>
<keyword evidence="2" id="KW-0812">Transmembrane</keyword>
<dbReference type="PANTHER" id="PTHR34199">
    <property type="entry name" value="NUMOD3 MOTIF FAMILY PROTEIN, EXPRESSED"/>
    <property type="match status" value="1"/>
</dbReference>
<dbReference type="Pfam" id="PF07460">
    <property type="entry name" value="NUMOD3"/>
    <property type="match status" value="2"/>
</dbReference>
<protein>
    <recommendedName>
        <fullName evidence="3">Nuclease associated modular domain-containing protein</fullName>
    </recommendedName>
</protein>
<dbReference type="PANTHER" id="PTHR34199:SF2">
    <property type="entry name" value="NUMOD3 MOTIF FAMILY PROTEIN, EXPRESSED"/>
    <property type="match status" value="1"/>
</dbReference>
<evidence type="ECO:0000259" key="3">
    <source>
        <dbReference type="SMART" id="SM00496"/>
    </source>
</evidence>
<dbReference type="EMBL" id="JALLBG020000214">
    <property type="protein sequence ID" value="KAL3759105.1"/>
    <property type="molecule type" value="Genomic_DNA"/>
</dbReference>
<dbReference type="AlphaFoldDB" id="A0ABD3MEW8"/>
<feature type="domain" description="Nuclease associated modular" evidence="3">
    <location>
        <begin position="375"/>
        <end position="391"/>
    </location>
</feature>
<comment type="caution">
    <text evidence="4">The sequence shown here is derived from an EMBL/GenBank/DDBJ whole genome shotgun (WGS) entry which is preliminary data.</text>
</comment>
<proteinExistence type="predicted"/>
<feature type="region of interest" description="Disordered" evidence="1">
    <location>
        <begin position="702"/>
        <end position="722"/>
    </location>
</feature>
<feature type="domain" description="Nuclease associated modular" evidence="3">
    <location>
        <begin position="253"/>
        <end position="269"/>
    </location>
</feature>
<feature type="transmembrane region" description="Helical" evidence="2">
    <location>
        <begin position="49"/>
        <end position="71"/>
    </location>
</feature>
<feature type="region of interest" description="Disordered" evidence="1">
    <location>
        <begin position="313"/>
        <end position="372"/>
    </location>
</feature>
<feature type="region of interest" description="Disordered" evidence="1">
    <location>
        <begin position="544"/>
        <end position="637"/>
    </location>
</feature>
<evidence type="ECO:0000313" key="5">
    <source>
        <dbReference type="Proteomes" id="UP001530293"/>
    </source>
</evidence>
<feature type="region of interest" description="Disordered" evidence="1">
    <location>
        <begin position="649"/>
        <end position="684"/>
    </location>
</feature>
<accession>A0ABD3MEW8</accession>
<feature type="domain" description="Nuclease associated modular" evidence="3">
    <location>
        <begin position="338"/>
        <end position="354"/>
    </location>
</feature>
<feature type="compositionally biased region" description="Polar residues" evidence="1">
    <location>
        <begin position="249"/>
        <end position="258"/>
    </location>
</feature>
<keyword evidence="2" id="KW-0472">Membrane</keyword>
<evidence type="ECO:0000313" key="4">
    <source>
        <dbReference type="EMBL" id="KAL3759105.1"/>
    </source>
</evidence>
<feature type="compositionally biased region" description="Low complexity" evidence="1">
    <location>
        <begin position="259"/>
        <end position="272"/>
    </location>
</feature>
<reference evidence="4 5" key="1">
    <citation type="submission" date="2024-10" db="EMBL/GenBank/DDBJ databases">
        <title>Updated reference genomes for cyclostephanoid diatoms.</title>
        <authorList>
            <person name="Roberts W.R."/>
            <person name="Alverson A.J."/>
        </authorList>
    </citation>
    <scope>NUCLEOTIDE SEQUENCE [LARGE SCALE GENOMIC DNA]</scope>
    <source>
        <strain evidence="4 5">AJA232-27</strain>
    </source>
</reference>
<name>A0ABD3MEW8_9STRA</name>
<dbReference type="SMART" id="SM00496">
    <property type="entry name" value="IENR2"/>
    <property type="match status" value="4"/>
</dbReference>
<dbReference type="Proteomes" id="UP001530293">
    <property type="component" value="Unassembled WGS sequence"/>
</dbReference>
<organism evidence="4 5">
    <name type="scientific">Discostella pseudostelligera</name>
    <dbReference type="NCBI Taxonomy" id="259834"/>
    <lineage>
        <taxon>Eukaryota</taxon>
        <taxon>Sar</taxon>
        <taxon>Stramenopiles</taxon>
        <taxon>Ochrophyta</taxon>
        <taxon>Bacillariophyta</taxon>
        <taxon>Coscinodiscophyceae</taxon>
        <taxon>Thalassiosirophycidae</taxon>
        <taxon>Stephanodiscales</taxon>
        <taxon>Stephanodiscaceae</taxon>
        <taxon>Discostella</taxon>
    </lineage>
</organism>
<keyword evidence="5" id="KW-1185">Reference proteome</keyword>
<feature type="compositionally biased region" description="Basic and acidic residues" evidence="1">
    <location>
        <begin position="342"/>
        <end position="372"/>
    </location>
</feature>
<feature type="compositionally biased region" description="Basic and acidic residues" evidence="1">
    <location>
        <begin position="606"/>
        <end position="637"/>
    </location>
</feature>
<feature type="compositionally biased region" description="Acidic residues" evidence="1">
    <location>
        <begin position="702"/>
        <end position="711"/>
    </location>
</feature>
<feature type="region of interest" description="Disordered" evidence="1">
    <location>
        <begin position="240"/>
        <end position="284"/>
    </location>
</feature>
<feature type="domain" description="Nuclease associated modular" evidence="3">
    <location>
        <begin position="277"/>
        <end position="293"/>
    </location>
</feature>
<feature type="compositionally biased region" description="Acidic residues" evidence="1">
    <location>
        <begin position="649"/>
        <end position="658"/>
    </location>
</feature>
<dbReference type="InterPro" id="IPR003611">
    <property type="entry name" value="NUMOD3"/>
</dbReference>
<feature type="compositionally biased region" description="Polar residues" evidence="1">
    <location>
        <begin position="673"/>
        <end position="684"/>
    </location>
</feature>
<evidence type="ECO:0000256" key="2">
    <source>
        <dbReference type="SAM" id="Phobius"/>
    </source>
</evidence>
<feature type="region of interest" description="Disordered" evidence="1">
    <location>
        <begin position="17"/>
        <end position="37"/>
    </location>
</feature>
<sequence>MTSRRCTHMYNIDNINSSSRRRRSSSTTSSSSIVGPTFNRRSRLQSNKLISMVVIKNICTWTIILGVIHYVHHFSTLPHPVAVHAFNEYWTWRTRHTATSSLQSSLGVRHDGFVAHHLRRTSTSLTTKSIYPEFLHSCNSNNSVMMRMKKAPIPMLTRSSSSCKKSSLITCQSTISDETAQAESIVATIDSTTTAPPIINDLNGFNGANGHSKFDLISLNNEQSDSNQQNQQLLLQYDESIPSPDIPTPTANGGYTHTSSSKAKISAANKGKVPWNKGQSRSDEVKARISEGVLRRNREKFLAQLAQEGITEEQYNEQKKAERRKKDAERRARRTAKGGYKPTEETKQKISSVLKERYSSGEMKRAPRDPSTIRRGFQHTEETKAKIRESLKRKWAEDTEYRELMTNKTIASGNVGSSVRKRIAETLKKRWEDPEFRNKMMESFANRKSDSSRSKQISHRQRISAAMKKKWMDEEYRKRATEGMAKVRGSTANNNVVKAVMPIQPKIPRERRTMDTSDTDGLGGGVFVQPLEPLLPIEKQTPVIDRSLPPMKGNVVAKRPSSPTTKKVGSTKRKVKSSDNISGGSSRIEAVKPISISTPTSSTDKPSMKTEPELDQSKRRLEENDHEQHADGCISRMREERRDLYDLLYGDEDEDEDEDHRHNSIKMGKGGSSRANTNGESTLFSSGMIAGVSSQTVAALFGDDDDLDDFDPYGLHDTSPSL</sequence>